<proteinExistence type="predicted"/>
<evidence type="ECO:0000313" key="1">
    <source>
        <dbReference type="EMBL" id="ERG61267.1"/>
    </source>
</evidence>
<reference evidence="1" key="2">
    <citation type="submission" date="2013-04" db="EMBL/GenBank/DDBJ databases">
        <title>Genome sequence of Pseudoalteromonas undina.</title>
        <authorList>
            <person name="Xie B.-B."/>
            <person name="Rong J.-C."/>
            <person name="Qin Q.-L."/>
            <person name="Shu Y.-L."/>
            <person name="Zhang Y.-Z."/>
        </authorList>
    </citation>
    <scope>NUCLEOTIDE SEQUENCE</scope>
    <source>
        <strain evidence="1">NCIMB 2128</strain>
    </source>
</reference>
<dbReference type="InterPro" id="IPR021223">
    <property type="entry name" value="AbiGi"/>
</dbReference>
<gene>
    <name evidence="1" type="ORF">PUND_09154</name>
</gene>
<comment type="caution">
    <text evidence="1">The sequence shown here is derived from an EMBL/GenBank/DDBJ whole genome shotgun (WGS) entry which is preliminary data.</text>
</comment>
<organism evidence="1 2">
    <name type="scientific">Pseudoalteromonas undina</name>
    <dbReference type="NCBI Taxonomy" id="43660"/>
    <lineage>
        <taxon>Bacteria</taxon>
        <taxon>Pseudomonadati</taxon>
        <taxon>Pseudomonadota</taxon>
        <taxon>Gammaproteobacteria</taxon>
        <taxon>Alteromonadales</taxon>
        <taxon>Pseudoalteromonadaceae</taxon>
        <taxon>Pseudoalteromonas</taxon>
    </lineage>
</organism>
<dbReference type="Proteomes" id="UP000016534">
    <property type="component" value="Unassembled WGS sequence"/>
</dbReference>
<dbReference type="EMBL" id="AHCF02000017">
    <property type="protein sequence ID" value="ERG61267.1"/>
    <property type="molecule type" value="Genomic_DNA"/>
</dbReference>
<keyword evidence="2" id="KW-1185">Reference proteome</keyword>
<reference evidence="1" key="1">
    <citation type="journal article" date="2012" name="J. Bacteriol.">
        <title>Genome sequences of type strains of seven species of the marine bacterium Pseudoalteromonas.</title>
        <authorList>
            <person name="Xie B.B."/>
            <person name="Shu Y.L."/>
            <person name="Qin Q.L."/>
            <person name="Rong J.C."/>
            <person name="Zhang X.Y."/>
            <person name="Chen X.L."/>
            <person name="Shi M."/>
            <person name="He H.L."/>
            <person name="Zhou B.C."/>
            <person name="Zhang Y.Z."/>
        </authorList>
    </citation>
    <scope>NUCLEOTIDE SEQUENCE [LARGE SCALE GENOMIC DNA]</scope>
    <source>
        <strain evidence="1">NCIMB 2128</strain>
    </source>
</reference>
<name>A0ABP2XYR8_9GAMM</name>
<protein>
    <submittedName>
        <fullName evidence="1">Uncharacterized protein</fullName>
    </submittedName>
</protein>
<sequence>MIIHFTKKFEFLSSIINSKSFRLKYCCESIGDKEGRIVSNAAHPMVSFSEFNDNDLEHKTITYGRYGIALKKDWARKLGIGPVLYVEKNSPAAKGLVSLLRARQNMDTLPDELRLPIIQMKCFTKHETGYNSWNGDENFCFKSENEWRFVPSKKQIGNRPISENYSTYKANEQKYNKQLLPHPLSFSEEDIECIYTNTLAEKEELISTFGMDERQIKISSWKS</sequence>
<evidence type="ECO:0000313" key="2">
    <source>
        <dbReference type="Proteomes" id="UP000016534"/>
    </source>
</evidence>
<dbReference type="Pfam" id="PF10899">
    <property type="entry name" value="AbiGi"/>
    <property type="match status" value="1"/>
</dbReference>
<accession>A0ABP2XYR8</accession>